<organism evidence="2 3">
    <name type="scientific">Eikenella corrodens</name>
    <dbReference type="NCBI Taxonomy" id="539"/>
    <lineage>
        <taxon>Bacteria</taxon>
        <taxon>Pseudomonadati</taxon>
        <taxon>Pseudomonadota</taxon>
        <taxon>Betaproteobacteria</taxon>
        <taxon>Neisseriales</taxon>
        <taxon>Neisseriaceae</taxon>
        <taxon>Eikenella</taxon>
    </lineage>
</organism>
<name>A0A1A9RET4_EIKCO</name>
<dbReference type="STRING" id="539.A7P85_07290"/>
<keyword evidence="1" id="KW-0472">Membrane</keyword>
<accession>A0A1A9RET4</accession>
<gene>
    <name evidence="2" type="ORF">A7P90_10805</name>
</gene>
<evidence type="ECO:0000313" key="2">
    <source>
        <dbReference type="EMBL" id="OAM16727.1"/>
    </source>
</evidence>
<dbReference type="OrthoDB" id="8611193at2"/>
<proteinExistence type="predicted"/>
<keyword evidence="1" id="KW-0812">Transmembrane</keyword>
<evidence type="ECO:0000256" key="1">
    <source>
        <dbReference type="SAM" id="Phobius"/>
    </source>
</evidence>
<dbReference type="EMBL" id="LXSG01000039">
    <property type="protein sequence ID" value="OAM16727.1"/>
    <property type="molecule type" value="Genomic_DNA"/>
</dbReference>
<dbReference type="Proteomes" id="UP000077589">
    <property type="component" value="Unassembled WGS sequence"/>
</dbReference>
<protein>
    <submittedName>
        <fullName evidence="2">Uncharacterized protein</fullName>
    </submittedName>
</protein>
<dbReference type="RefSeq" id="WP_064088138.1">
    <property type="nucleotide sequence ID" value="NZ_LXSG01000039.1"/>
</dbReference>
<keyword evidence="1" id="KW-1133">Transmembrane helix</keyword>
<comment type="caution">
    <text evidence="2">The sequence shown here is derived from an EMBL/GenBank/DDBJ whole genome shotgun (WGS) entry which is preliminary data.</text>
</comment>
<sequence>MIAMTKRIIFACGISTLFLFVYFLFGYKEIDETKLQGLHDGYIQLNEITNFKWDHADLYVHNVDFQKIVFYKNNHAVFSETVQLDKYGDLVSQYLFTDERDGTLYYKCSFESGKLQFVGKEKLELSGGFLYFYKPIGCVPNQVNPLK</sequence>
<evidence type="ECO:0000313" key="3">
    <source>
        <dbReference type="Proteomes" id="UP000077589"/>
    </source>
</evidence>
<feature type="transmembrane region" description="Helical" evidence="1">
    <location>
        <begin position="7"/>
        <end position="25"/>
    </location>
</feature>
<dbReference type="AlphaFoldDB" id="A0A1A9RET4"/>
<reference evidence="3" key="1">
    <citation type="submission" date="2016-05" db="EMBL/GenBank/DDBJ databases">
        <title>Draft genome of Corynebacterium afermentans subsp. afermentans LCDC 88199T.</title>
        <authorList>
            <person name="Bernier A.-M."/>
            <person name="Bernard K."/>
        </authorList>
    </citation>
    <scope>NUCLEOTIDE SEQUENCE [LARGE SCALE GENOMIC DNA]</scope>
    <source>
        <strain evidence="3">NML04-0072</strain>
    </source>
</reference>